<keyword evidence="1" id="KW-0479">Metal-binding</keyword>
<dbReference type="InterPro" id="IPR044862">
    <property type="entry name" value="Pro_4_hyd_alph_FE2OG_OXY"/>
</dbReference>
<comment type="similarity">
    <text evidence="1">Belongs to the iron/ascorbate-dependent oxidoreductase family.</text>
</comment>
<dbReference type="Pfam" id="PF13640">
    <property type="entry name" value="2OG-FeII_Oxy_3"/>
    <property type="match status" value="1"/>
</dbReference>
<accession>A0A9P6BYV8</accession>
<dbReference type="PANTHER" id="PTHR33099:SF14">
    <property type="entry name" value="PROLYL 4-HYDROXYLASE ALPHA SUBUNIT FE(2+) 2OG DIOXYGENASE DOMAIN-CONTAINING PROTEIN"/>
    <property type="match status" value="1"/>
</dbReference>
<keyword evidence="1" id="KW-0560">Oxidoreductase</keyword>
<evidence type="ECO:0000313" key="3">
    <source>
        <dbReference type="EMBL" id="KAF9442838.1"/>
    </source>
</evidence>
<organism evidence="3 4">
    <name type="scientific">Macrolepiota fuliginosa MF-IS2</name>
    <dbReference type="NCBI Taxonomy" id="1400762"/>
    <lineage>
        <taxon>Eukaryota</taxon>
        <taxon>Fungi</taxon>
        <taxon>Dikarya</taxon>
        <taxon>Basidiomycota</taxon>
        <taxon>Agaricomycotina</taxon>
        <taxon>Agaricomycetes</taxon>
        <taxon>Agaricomycetidae</taxon>
        <taxon>Agaricales</taxon>
        <taxon>Agaricineae</taxon>
        <taxon>Agaricaceae</taxon>
        <taxon>Macrolepiota</taxon>
    </lineage>
</organism>
<feature type="domain" description="Fe2OG dioxygenase" evidence="2">
    <location>
        <begin position="124"/>
        <end position="225"/>
    </location>
</feature>
<dbReference type="PANTHER" id="PTHR33099">
    <property type="entry name" value="FE2OG DIOXYGENASE DOMAIN-CONTAINING PROTEIN"/>
    <property type="match status" value="1"/>
</dbReference>
<evidence type="ECO:0000256" key="1">
    <source>
        <dbReference type="RuleBase" id="RU003682"/>
    </source>
</evidence>
<evidence type="ECO:0000259" key="2">
    <source>
        <dbReference type="PROSITE" id="PS51471"/>
    </source>
</evidence>
<dbReference type="InterPro" id="IPR005123">
    <property type="entry name" value="Oxoglu/Fe-dep_dioxygenase_dom"/>
</dbReference>
<gene>
    <name evidence="3" type="ORF">P691DRAFT_797966</name>
</gene>
<dbReference type="Gene3D" id="2.60.120.620">
    <property type="entry name" value="q2cbj1_9rhob like domain"/>
    <property type="match status" value="1"/>
</dbReference>
<dbReference type="EMBL" id="MU151560">
    <property type="protein sequence ID" value="KAF9442838.1"/>
    <property type="molecule type" value="Genomic_DNA"/>
</dbReference>
<dbReference type="PROSITE" id="PS51471">
    <property type="entry name" value="FE2OG_OXY"/>
    <property type="match status" value="1"/>
</dbReference>
<dbReference type="GO" id="GO:0016491">
    <property type="term" value="F:oxidoreductase activity"/>
    <property type="evidence" value="ECO:0007669"/>
    <property type="project" value="UniProtKB-KW"/>
</dbReference>
<reference evidence="3" key="1">
    <citation type="submission" date="2020-11" db="EMBL/GenBank/DDBJ databases">
        <authorList>
            <consortium name="DOE Joint Genome Institute"/>
            <person name="Ahrendt S."/>
            <person name="Riley R."/>
            <person name="Andreopoulos W."/>
            <person name="Labutti K."/>
            <person name="Pangilinan J."/>
            <person name="Ruiz-Duenas F.J."/>
            <person name="Barrasa J.M."/>
            <person name="Sanchez-Garcia M."/>
            <person name="Camarero S."/>
            <person name="Miyauchi S."/>
            <person name="Serrano A."/>
            <person name="Linde D."/>
            <person name="Babiker R."/>
            <person name="Drula E."/>
            <person name="Ayuso-Fernandez I."/>
            <person name="Pacheco R."/>
            <person name="Padilla G."/>
            <person name="Ferreira P."/>
            <person name="Barriuso J."/>
            <person name="Kellner H."/>
            <person name="Castanera R."/>
            <person name="Alfaro M."/>
            <person name="Ramirez L."/>
            <person name="Pisabarro A.G."/>
            <person name="Kuo A."/>
            <person name="Tritt A."/>
            <person name="Lipzen A."/>
            <person name="He G."/>
            <person name="Yan M."/>
            <person name="Ng V."/>
            <person name="Cullen D."/>
            <person name="Martin F."/>
            <person name="Rosso M.-N."/>
            <person name="Henrissat B."/>
            <person name="Hibbett D."/>
            <person name="Martinez A.T."/>
            <person name="Grigoriev I.V."/>
        </authorList>
    </citation>
    <scope>NUCLEOTIDE SEQUENCE</scope>
    <source>
        <strain evidence="3">MF-IS2</strain>
    </source>
</reference>
<keyword evidence="1" id="KW-0408">Iron</keyword>
<dbReference type="Proteomes" id="UP000807342">
    <property type="component" value="Unassembled WGS sequence"/>
</dbReference>
<dbReference type="AlphaFoldDB" id="A0A9P6BYV8"/>
<comment type="caution">
    <text evidence="3">The sequence shown here is derived from an EMBL/GenBank/DDBJ whole genome shotgun (WGS) entry which is preliminary data.</text>
</comment>
<protein>
    <recommendedName>
        <fullName evidence="2">Fe2OG dioxygenase domain-containing protein</fullName>
    </recommendedName>
</protein>
<dbReference type="OrthoDB" id="27483at2759"/>
<keyword evidence="4" id="KW-1185">Reference proteome</keyword>
<name>A0A9P6BYV8_9AGAR</name>
<dbReference type="GO" id="GO:0046872">
    <property type="term" value="F:metal ion binding"/>
    <property type="evidence" value="ECO:0007669"/>
    <property type="project" value="UniProtKB-KW"/>
</dbReference>
<sequence length="418" mass="47428">MTANTIEYLRSVLTDKQNLHMPWTSGVVNLSEPEKTLYFTRKDETSSSLRLGSTTEVQAADLSDACGPAGFGLGQENVLDDSYRKAGKLDEGKFSWNFNPDHGSFASEVATGLFPWNTLNQGIRFEMYKLNVYGEGSFFKPHQDTPRGKDMFGSLVLVLPFEHAGGNLLLRHRGQEFNFDGASLLKSSPPGSVAYVAFFSDVEHEVAKVTSGHRVTITYNLYFDPDKGPPVTKSVPGAQPHHPLWVALKDCLADEKFKKDHPYIGFGLSHGYPFKSAIERPKKLHLKGNDATLIQTLSELNVSFDFYLLYHEEDEGRYPVKCPFRILSRAIEVVNTRKDYSYSEWFENWDMDKDRYRSITVDWVTEPKKALMDRSAVLKYGNEASIGYYYHQLCVLAKVGPKEPHDSDKEKRPREYGF</sequence>
<proteinExistence type="inferred from homology"/>
<evidence type="ECO:0000313" key="4">
    <source>
        <dbReference type="Proteomes" id="UP000807342"/>
    </source>
</evidence>